<evidence type="ECO:0000256" key="10">
    <source>
        <dbReference type="ARBA" id="ARBA00023136"/>
    </source>
</evidence>
<dbReference type="Proteomes" id="UP000675881">
    <property type="component" value="Chromosome 4"/>
</dbReference>
<dbReference type="InterPro" id="IPR000990">
    <property type="entry name" value="Innexin"/>
</dbReference>
<dbReference type="GO" id="GO:0007602">
    <property type="term" value="P:phototransduction"/>
    <property type="evidence" value="ECO:0007669"/>
    <property type="project" value="TreeGrafter"/>
</dbReference>
<organism evidence="13 14">
    <name type="scientific">Lepeophtheirus salmonis</name>
    <name type="common">Salmon louse</name>
    <name type="synonym">Caligus salmonis</name>
    <dbReference type="NCBI Taxonomy" id="72036"/>
    <lineage>
        <taxon>Eukaryota</taxon>
        <taxon>Metazoa</taxon>
        <taxon>Ecdysozoa</taxon>
        <taxon>Arthropoda</taxon>
        <taxon>Crustacea</taxon>
        <taxon>Multicrustacea</taxon>
        <taxon>Hexanauplia</taxon>
        <taxon>Copepoda</taxon>
        <taxon>Siphonostomatoida</taxon>
        <taxon>Caligidae</taxon>
        <taxon>Lepeophtheirus</taxon>
    </lineage>
</organism>
<evidence type="ECO:0000256" key="1">
    <source>
        <dbReference type="ARBA" id="ARBA00004610"/>
    </source>
</evidence>
<keyword evidence="14" id="KW-1185">Reference proteome</keyword>
<reference evidence="13" key="1">
    <citation type="submission" date="2021-02" db="EMBL/GenBank/DDBJ databases">
        <authorList>
            <person name="Bekaert M."/>
        </authorList>
    </citation>
    <scope>NUCLEOTIDE SEQUENCE</scope>
    <source>
        <strain evidence="13">IoA-00</strain>
    </source>
</reference>
<keyword evidence="6" id="KW-0303">Gap junction</keyword>
<dbReference type="OrthoDB" id="5867527at2759"/>
<comment type="subcellular location">
    <subcellularLocation>
        <location evidence="1">Cell junction</location>
        <location evidence="1">Gap junction</location>
    </subcellularLocation>
    <subcellularLocation>
        <location evidence="2 12">Cell membrane</location>
        <topology evidence="2 12">Multi-pass membrane protein</topology>
    </subcellularLocation>
</comment>
<evidence type="ECO:0000256" key="9">
    <source>
        <dbReference type="ARBA" id="ARBA00023065"/>
    </source>
</evidence>
<accession>A0A7R8CS03</accession>
<evidence type="ECO:0000256" key="7">
    <source>
        <dbReference type="ARBA" id="ARBA00022949"/>
    </source>
</evidence>
<dbReference type="GO" id="GO:0034220">
    <property type="term" value="P:monoatomic ion transmembrane transport"/>
    <property type="evidence" value="ECO:0007669"/>
    <property type="project" value="UniProtKB-KW"/>
</dbReference>
<evidence type="ECO:0000256" key="11">
    <source>
        <dbReference type="ARBA" id="ARBA00023303"/>
    </source>
</evidence>
<keyword evidence="11 12" id="KW-0407">Ion channel</keyword>
<evidence type="ECO:0000256" key="6">
    <source>
        <dbReference type="ARBA" id="ARBA00022868"/>
    </source>
</evidence>
<evidence type="ECO:0000256" key="8">
    <source>
        <dbReference type="ARBA" id="ARBA00022989"/>
    </source>
</evidence>
<name>A0A7R8CS03_LEPSM</name>
<gene>
    <name evidence="12" type="primary">inx</name>
    <name evidence="13" type="ORF">LSAA_8304</name>
</gene>
<keyword evidence="5 12" id="KW-0812">Transmembrane</keyword>
<evidence type="ECO:0000313" key="14">
    <source>
        <dbReference type="Proteomes" id="UP000675881"/>
    </source>
</evidence>
<dbReference type="AlphaFoldDB" id="A0A7R8CS03"/>
<feature type="transmembrane region" description="Helical" evidence="12">
    <location>
        <begin position="190"/>
        <end position="209"/>
    </location>
</feature>
<feature type="transmembrane region" description="Helical" evidence="12">
    <location>
        <begin position="34"/>
        <end position="52"/>
    </location>
</feature>
<comment type="function">
    <text evidence="12">Structural component of the gap junctions.</text>
</comment>
<keyword evidence="4" id="KW-1003">Cell membrane</keyword>
<evidence type="ECO:0000256" key="3">
    <source>
        <dbReference type="ARBA" id="ARBA00022448"/>
    </source>
</evidence>
<dbReference type="PANTHER" id="PTHR11893:SF38">
    <property type="entry name" value="INNEXIN INX7"/>
    <property type="match status" value="1"/>
</dbReference>
<dbReference type="PRINTS" id="PR01262">
    <property type="entry name" value="INNEXIN"/>
</dbReference>
<sequence length="451" mass="53233">MGGGGPTLSLDLWYQLRRLTDLPDIRIDDWFFRLHYWVTSTALFLASAIAFAKQYFGDPIECIFDAKEGNEMKAVDAYCWLHSTFNLDYNLLKKMNENPKIRNPCKGFFQFEDQPDTDTLYYQWVPFFLLLQALTFRISWRLWQSFEGGRMEEFGLEAKKHLIPSDSADIIAKQYALLFRTIIRRNNSYFAKYFFCEVLNVVIVIWNIYATDGFLGGKFVHYGSQVWRFYRMGSRERKLNVNPMCALFPTVTSCQFPSGAVTGSLNVDHAMCVLSLNIINDKIFLLEWFWFFTLLWISLSNITLSPLPRSFFRNFRRFLFLWKCNNETEKTYFKEVFDKTKTGDWFFLSILQRNTNSYMFKRIIKCIAEQIKDDQRVNRTRRSSSSQSGLYLREAHKVGRLDVVKDVIYLTFTVDHDRLTSAGVPLLDRFYRFHPFLQGGIEVLRRKISVM</sequence>
<keyword evidence="8 12" id="KW-1133">Transmembrane helix</keyword>
<keyword evidence="10 12" id="KW-0472">Membrane</keyword>
<dbReference type="GO" id="GO:0005243">
    <property type="term" value="F:gap junction channel activity"/>
    <property type="evidence" value="ECO:0007669"/>
    <property type="project" value="TreeGrafter"/>
</dbReference>
<dbReference type="EMBL" id="HG994583">
    <property type="protein sequence ID" value="CAF2912256.1"/>
    <property type="molecule type" value="Genomic_DNA"/>
</dbReference>
<dbReference type="Pfam" id="PF00876">
    <property type="entry name" value="Innexin"/>
    <property type="match status" value="1"/>
</dbReference>
<dbReference type="GO" id="GO:0005886">
    <property type="term" value="C:plasma membrane"/>
    <property type="evidence" value="ECO:0007669"/>
    <property type="project" value="UniProtKB-SubCell"/>
</dbReference>
<keyword evidence="7" id="KW-0965">Cell junction</keyword>
<comment type="caution">
    <text evidence="12">Lacks conserved residue(s) required for the propagation of feature annotation.</text>
</comment>
<keyword evidence="9 12" id="KW-0406">Ion transport</keyword>
<evidence type="ECO:0000313" key="13">
    <source>
        <dbReference type="EMBL" id="CAF2912256.1"/>
    </source>
</evidence>
<comment type="similarity">
    <text evidence="12">Belongs to the pannexin family.</text>
</comment>
<evidence type="ECO:0000256" key="4">
    <source>
        <dbReference type="ARBA" id="ARBA00022475"/>
    </source>
</evidence>
<protein>
    <recommendedName>
        <fullName evidence="12">Innexin</fullName>
    </recommendedName>
</protein>
<dbReference type="PANTHER" id="PTHR11893">
    <property type="entry name" value="INNEXIN"/>
    <property type="match status" value="1"/>
</dbReference>
<keyword evidence="3 12" id="KW-0813">Transport</keyword>
<evidence type="ECO:0000256" key="2">
    <source>
        <dbReference type="ARBA" id="ARBA00004651"/>
    </source>
</evidence>
<evidence type="ECO:0000256" key="5">
    <source>
        <dbReference type="ARBA" id="ARBA00022692"/>
    </source>
</evidence>
<proteinExistence type="inferred from homology"/>
<dbReference type="PROSITE" id="PS51013">
    <property type="entry name" value="PANNEXIN"/>
    <property type="match status" value="1"/>
</dbReference>
<feature type="transmembrane region" description="Helical" evidence="12">
    <location>
        <begin position="288"/>
        <end position="307"/>
    </location>
</feature>
<evidence type="ECO:0000256" key="12">
    <source>
        <dbReference type="RuleBase" id="RU010713"/>
    </source>
</evidence>
<dbReference type="GO" id="GO:0005921">
    <property type="term" value="C:gap junction"/>
    <property type="evidence" value="ECO:0007669"/>
    <property type="project" value="UniProtKB-SubCell"/>
</dbReference>